<protein>
    <submittedName>
        <fullName evidence="1">Uncharacterized protein</fullName>
    </submittedName>
</protein>
<gene>
    <name evidence="1" type="ORF">NDU88_004806</name>
</gene>
<dbReference type="AlphaFoldDB" id="A0AAV7SJZ8"/>
<evidence type="ECO:0000313" key="2">
    <source>
        <dbReference type="Proteomes" id="UP001066276"/>
    </source>
</evidence>
<sequence length="111" mass="12316">MSAPRTAVPCGADTTRGFRVQARSRSPRNVTKMFGTCFPQAVDAGVAAACRLPQLQMMKRSPDASNTCALFTIKLYDVLVNERTRIAAPREHWESMLGKSEAASEWTVKRR</sequence>
<dbReference type="EMBL" id="JANPWB010000008">
    <property type="protein sequence ID" value="KAJ1164366.1"/>
    <property type="molecule type" value="Genomic_DNA"/>
</dbReference>
<keyword evidence="2" id="KW-1185">Reference proteome</keyword>
<dbReference type="Proteomes" id="UP001066276">
    <property type="component" value="Chromosome 4_2"/>
</dbReference>
<comment type="caution">
    <text evidence="1">The sequence shown here is derived from an EMBL/GenBank/DDBJ whole genome shotgun (WGS) entry which is preliminary data.</text>
</comment>
<organism evidence="1 2">
    <name type="scientific">Pleurodeles waltl</name>
    <name type="common">Iberian ribbed newt</name>
    <dbReference type="NCBI Taxonomy" id="8319"/>
    <lineage>
        <taxon>Eukaryota</taxon>
        <taxon>Metazoa</taxon>
        <taxon>Chordata</taxon>
        <taxon>Craniata</taxon>
        <taxon>Vertebrata</taxon>
        <taxon>Euteleostomi</taxon>
        <taxon>Amphibia</taxon>
        <taxon>Batrachia</taxon>
        <taxon>Caudata</taxon>
        <taxon>Salamandroidea</taxon>
        <taxon>Salamandridae</taxon>
        <taxon>Pleurodelinae</taxon>
        <taxon>Pleurodeles</taxon>
    </lineage>
</organism>
<evidence type="ECO:0000313" key="1">
    <source>
        <dbReference type="EMBL" id="KAJ1164366.1"/>
    </source>
</evidence>
<reference evidence="1" key="1">
    <citation type="journal article" date="2022" name="bioRxiv">
        <title>Sequencing and chromosome-scale assembly of the giantPleurodeles waltlgenome.</title>
        <authorList>
            <person name="Brown T."/>
            <person name="Elewa A."/>
            <person name="Iarovenko S."/>
            <person name="Subramanian E."/>
            <person name="Araus A.J."/>
            <person name="Petzold A."/>
            <person name="Susuki M."/>
            <person name="Suzuki K.-i.T."/>
            <person name="Hayashi T."/>
            <person name="Toyoda A."/>
            <person name="Oliveira C."/>
            <person name="Osipova E."/>
            <person name="Leigh N.D."/>
            <person name="Simon A."/>
            <person name="Yun M.H."/>
        </authorList>
    </citation>
    <scope>NUCLEOTIDE SEQUENCE</scope>
    <source>
        <strain evidence="1">20211129_DDA</strain>
        <tissue evidence="1">Liver</tissue>
    </source>
</reference>
<proteinExistence type="predicted"/>
<name>A0AAV7SJZ8_PLEWA</name>
<accession>A0AAV7SJZ8</accession>